<comment type="caution">
    <text evidence="4">The sequence shown here is derived from an EMBL/GenBank/DDBJ whole genome shotgun (WGS) entry which is preliminary data.</text>
</comment>
<dbReference type="InterPro" id="IPR002051">
    <property type="entry name" value="Haem_Oase"/>
</dbReference>
<dbReference type="GO" id="GO:0046872">
    <property type="term" value="F:metal ion binding"/>
    <property type="evidence" value="ECO:0007669"/>
    <property type="project" value="UniProtKB-KW"/>
</dbReference>
<proteinExistence type="predicted"/>
<keyword evidence="1" id="KW-0349">Heme</keyword>
<organism evidence="4 5">
    <name type="scientific">Antrodiella citrinella</name>
    <dbReference type="NCBI Taxonomy" id="2447956"/>
    <lineage>
        <taxon>Eukaryota</taxon>
        <taxon>Fungi</taxon>
        <taxon>Dikarya</taxon>
        <taxon>Basidiomycota</taxon>
        <taxon>Agaricomycotina</taxon>
        <taxon>Agaricomycetes</taxon>
        <taxon>Polyporales</taxon>
        <taxon>Steccherinaceae</taxon>
        <taxon>Antrodiella</taxon>
    </lineage>
</organism>
<dbReference type="GO" id="GO:0006788">
    <property type="term" value="P:heme oxidation"/>
    <property type="evidence" value="ECO:0007669"/>
    <property type="project" value="InterPro"/>
</dbReference>
<reference evidence="4 5" key="1">
    <citation type="submission" date="2019-02" db="EMBL/GenBank/DDBJ databases">
        <title>Genome sequencing of the rare red list fungi Antrodiella citrinella (Flaviporus citrinellus).</title>
        <authorList>
            <person name="Buettner E."/>
            <person name="Kellner H."/>
        </authorList>
    </citation>
    <scope>NUCLEOTIDE SEQUENCE [LARGE SCALE GENOMIC DNA]</scope>
    <source>
        <strain evidence="4 5">DSM 108506</strain>
    </source>
</reference>
<dbReference type="Gene3D" id="1.20.910.10">
    <property type="entry name" value="Heme oxygenase-like"/>
    <property type="match status" value="2"/>
</dbReference>
<accession>A0A4S4MMX3</accession>
<dbReference type="Proteomes" id="UP000308730">
    <property type="component" value="Unassembled WGS sequence"/>
</dbReference>
<dbReference type="Pfam" id="PF01126">
    <property type="entry name" value="Heme_oxygenase"/>
    <property type="match status" value="2"/>
</dbReference>
<dbReference type="AlphaFoldDB" id="A0A4S4MMX3"/>
<evidence type="ECO:0000313" key="4">
    <source>
        <dbReference type="EMBL" id="THH27232.1"/>
    </source>
</evidence>
<evidence type="ECO:0000256" key="2">
    <source>
        <dbReference type="ARBA" id="ARBA00022723"/>
    </source>
</evidence>
<dbReference type="PANTHER" id="PTHR10720:SF0">
    <property type="entry name" value="HEME OXYGENASE"/>
    <property type="match status" value="1"/>
</dbReference>
<dbReference type="PANTHER" id="PTHR10720">
    <property type="entry name" value="HEME OXYGENASE"/>
    <property type="match status" value="1"/>
</dbReference>
<dbReference type="InterPro" id="IPR016084">
    <property type="entry name" value="Haem_Oase-like_multi-hlx"/>
</dbReference>
<dbReference type="OrthoDB" id="652091at2759"/>
<dbReference type="SUPFAM" id="SSF48613">
    <property type="entry name" value="Heme oxygenase-like"/>
    <property type="match status" value="2"/>
</dbReference>
<evidence type="ECO:0000313" key="5">
    <source>
        <dbReference type="Proteomes" id="UP000308730"/>
    </source>
</evidence>
<keyword evidence="2" id="KW-0479">Metal-binding</keyword>
<protein>
    <submittedName>
        <fullName evidence="4">Uncharacterized protein</fullName>
    </submittedName>
</protein>
<name>A0A4S4MMX3_9APHY</name>
<gene>
    <name evidence="4" type="ORF">EUX98_g6962</name>
</gene>
<keyword evidence="5" id="KW-1185">Reference proteome</keyword>
<dbReference type="GO" id="GO:0004392">
    <property type="term" value="F:heme oxygenase (decyclizing) activity"/>
    <property type="evidence" value="ECO:0007669"/>
    <property type="project" value="InterPro"/>
</dbReference>
<dbReference type="CDD" id="cd19165">
    <property type="entry name" value="HemeO"/>
    <property type="match status" value="1"/>
</dbReference>
<sequence length="221" mass="24040">MTTLDTSAPLATLLRRSTASAHDEASNSQGAGWLTRGELDKEEYIRFLMMLYHIYEHCHRLENGDGLSFYEFRQLGGNGSAIIGDMKKIKEWFREDMNAGADDDQAIKLAIADEATIAFDLNSALFTILRPPTNLLDVSLAPASPPLGEPSTPFEDSPLKAQQDVSATPTYRVATVLAVIAALSLSHFLLVVNGHTGEKGATKLEAVQHWFANAFTSLSSA</sequence>
<dbReference type="EMBL" id="SGPM01000269">
    <property type="protein sequence ID" value="THH27232.1"/>
    <property type="molecule type" value="Genomic_DNA"/>
</dbReference>
<keyword evidence="3" id="KW-0408">Iron</keyword>
<dbReference type="InterPro" id="IPR016053">
    <property type="entry name" value="Haem_Oase-like"/>
</dbReference>
<evidence type="ECO:0000256" key="3">
    <source>
        <dbReference type="ARBA" id="ARBA00023004"/>
    </source>
</evidence>
<evidence type="ECO:0000256" key="1">
    <source>
        <dbReference type="ARBA" id="ARBA00022617"/>
    </source>
</evidence>